<dbReference type="GeneID" id="87246370"/>
<dbReference type="Proteomes" id="UP000010824">
    <property type="component" value="Chromosome"/>
</dbReference>
<accession>L0HII6</accession>
<name>L0HII6_METFS</name>
<dbReference type="KEGG" id="mfo:Metfor_2599"/>
<dbReference type="InterPro" id="IPR017896">
    <property type="entry name" value="4Fe4S_Fe-S-bd"/>
</dbReference>
<dbReference type="AlphaFoldDB" id="L0HII6"/>
<protein>
    <recommendedName>
        <fullName evidence="1">4Fe-4S ferredoxin-type domain-containing protein</fullName>
    </recommendedName>
</protein>
<organism evidence="2 3">
    <name type="scientific">Methanoregula formicica (strain DSM 22288 / NBRC 105244 / SMSP)</name>
    <dbReference type="NCBI Taxonomy" id="593750"/>
    <lineage>
        <taxon>Archaea</taxon>
        <taxon>Methanobacteriati</taxon>
        <taxon>Methanobacteriota</taxon>
        <taxon>Stenosarchaea group</taxon>
        <taxon>Methanomicrobia</taxon>
        <taxon>Methanomicrobiales</taxon>
        <taxon>Methanoregulaceae</taxon>
        <taxon>Methanoregula</taxon>
    </lineage>
</organism>
<dbReference type="eggNOG" id="arCOG00292">
    <property type="taxonomic scope" value="Archaea"/>
</dbReference>
<evidence type="ECO:0000259" key="1">
    <source>
        <dbReference type="PROSITE" id="PS51379"/>
    </source>
</evidence>
<dbReference type="InterPro" id="IPR017900">
    <property type="entry name" value="4Fe4S_Fe_S_CS"/>
</dbReference>
<reference evidence="3" key="1">
    <citation type="submission" date="2011-12" db="EMBL/GenBank/DDBJ databases">
        <title>Complete sequence of Methanoregula formicicum SMSP.</title>
        <authorList>
            <person name="Lucas S."/>
            <person name="Han J."/>
            <person name="Lapidus A."/>
            <person name="Cheng J.-F."/>
            <person name="Goodwin L."/>
            <person name="Pitluck S."/>
            <person name="Peters L."/>
            <person name="Ovchinnikova G."/>
            <person name="Teshima H."/>
            <person name="Detter J.C."/>
            <person name="Han C."/>
            <person name="Tapia R."/>
            <person name="Land M."/>
            <person name="Hauser L."/>
            <person name="Kyrpides N."/>
            <person name="Ivanova N."/>
            <person name="Pagani I."/>
            <person name="Imachi H."/>
            <person name="Tamaki H."/>
            <person name="Sekiguchi Y."/>
            <person name="Kamagata Y."/>
            <person name="Cadillo-Quiroz H."/>
            <person name="Zinder S."/>
            <person name="Liu W.-T."/>
            <person name="Woyke T."/>
        </authorList>
    </citation>
    <scope>NUCLEOTIDE SEQUENCE [LARGE SCALE GENOMIC DNA]</scope>
    <source>
        <strain evidence="3">DSM 22288 / NBRC 105244 / SMSP</strain>
    </source>
</reference>
<dbReference type="SUPFAM" id="SSF54862">
    <property type="entry name" value="4Fe-4S ferredoxins"/>
    <property type="match status" value="1"/>
</dbReference>
<dbReference type="PROSITE" id="PS00198">
    <property type="entry name" value="4FE4S_FER_1"/>
    <property type="match status" value="1"/>
</dbReference>
<gene>
    <name evidence="2" type="ordered locus">Metfor_2599</name>
</gene>
<dbReference type="PROSITE" id="PS51379">
    <property type="entry name" value="4FE4S_FER_2"/>
    <property type="match status" value="1"/>
</dbReference>
<dbReference type="Gene3D" id="3.30.70.20">
    <property type="match status" value="1"/>
</dbReference>
<reference evidence="2 3" key="2">
    <citation type="journal article" date="2014" name="Genome Announc.">
        <title>Complete Genome Sequence of Methanoregula formicica SMSPT, a Mesophilic Hydrogenotrophic Methanogen Isolated from a Methanogenic Upflow Anaerobic Sludge Blanket Reactor.</title>
        <authorList>
            <person name="Yamamoto K."/>
            <person name="Tamaki H."/>
            <person name="Cadillo-Quiroz H."/>
            <person name="Imachi H."/>
            <person name="Kyrpides N."/>
            <person name="Woyke T."/>
            <person name="Goodwin L."/>
            <person name="Zinder S.H."/>
            <person name="Kamagata Y."/>
            <person name="Liu W.T."/>
        </authorList>
    </citation>
    <scope>NUCLEOTIDE SEQUENCE [LARGE SCALE GENOMIC DNA]</scope>
    <source>
        <strain evidence="3">DSM 22288 / NBRC 105244 / SMSP</strain>
    </source>
</reference>
<dbReference type="EMBL" id="CP003167">
    <property type="protein sequence ID" value="AGB03591.1"/>
    <property type="molecule type" value="Genomic_DNA"/>
</dbReference>
<proteinExistence type="predicted"/>
<keyword evidence="3" id="KW-1185">Reference proteome</keyword>
<dbReference type="GO" id="GO:0016491">
    <property type="term" value="F:oxidoreductase activity"/>
    <property type="evidence" value="ECO:0007669"/>
    <property type="project" value="UniProtKB-ARBA"/>
</dbReference>
<feature type="domain" description="4Fe-4S ferredoxin-type" evidence="1">
    <location>
        <begin position="3"/>
        <end position="32"/>
    </location>
</feature>
<dbReference type="RefSeq" id="WP_015286553.1">
    <property type="nucleotide sequence ID" value="NC_019943.1"/>
</dbReference>
<dbReference type="FunCoup" id="L0HII6">
    <property type="interactions" value="68"/>
</dbReference>
<sequence length="88" mass="9008" precursor="true">MAFAVHITKNECTSCKNCVVACPGFAGELRAADSVPTDDVCRVGNGFPFFLISEGSSHAGSGVCVRACPYGVIRIAGPGYGIPEAGVQ</sequence>
<dbReference type="STRING" id="593750.Metfor_2599"/>
<dbReference type="InParanoid" id="L0HII6"/>
<dbReference type="HOGENOM" id="CLU_139698_5_4_2"/>
<dbReference type="Pfam" id="PF12800">
    <property type="entry name" value="Fer4_4"/>
    <property type="match status" value="2"/>
</dbReference>
<evidence type="ECO:0000313" key="3">
    <source>
        <dbReference type="Proteomes" id="UP000010824"/>
    </source>
</evidence>
<evidence type="ECO:0000313" key="2">
    <source>
        <dbReference type="EMBL" id="AGB03591.1"/>
    </source>
</evidence>